<organism evidence="1">
    <name type="scientific">Rhizophagus irregularis (strain DAOM 181602 / DAOM 197198 / MUCL 43194)</name>
    <name type="common">Arbuscular mycorrhizal fungus</name>
    <name type="synonym">Glomus intraradices</name>
    <dbReference type="NCBI Taxonomy" id="747089"/>
    <lineage>
        <taxon>Eukaryota</taxon>
        <taxon>Fungi</taxon>
        <taxon>Fungi incertae sedis</taxon>
        <taxon>Mucoromycota</taxon>
        <taxon>Glomeromycotina</taxon>
        <taxon>Glomeromycetes</taxon>
        <taxon>Glomerales</taxon>
        <taxon>Glomeraceae</taxon>
        <taxon>Rhizophagus</taxon>
    </lineage>
</organism>
<dbReference type="HOGENOM" id="CLU_1778460_0_0_1"/>
<dbReference type="EMBL" id="KI298435">
    <property type="protein sequence ID" value="ERZ98882.1"/>
    <property type="molecule type" value="Genomic_DNA"/>
</dbReference>
<reference evidence="1" key="1">
    <citation type="submission" date="2013-07" db="EMBL/GenBank/DDBJ databases">
        <title>The genome of an arbuscular mycorrhizal fungus provides insights into the evolution of the oldest plant symbiosis.</title>
        <authorList>
            <consortium name="DOE Joint Genome Institute"/>
            <person name="Tisserant E."/>
            <person name="Malbreil M."/>
            <person name="Kuo A."/>
            <person name="Kohler A."/>
            <person name="Symeonidi A."/>
            <person name="Balestrini R."/>
            <person name="Charron P."/>
            <person name="Duensing N."/>
            <person name="Frei-dit-Frey N."/>
            <person name="Gianinazzi-Pearson V."/>
            <person name="Gilbert B."/>
            <person name="Handa Y."/>
            <person name="Hijri M."/>
            <person name="Kaul R."/>
            <person name="Kawaguchi M."/>
            <person name="Krajinski F."/>
            <person name="Lammers P."/>
            <person name="Lapierre D."/>
            <person name="Masclaux F.G."/>
            <person name="Murat C."/>
            <person name="Morin E."/>
            <person name="Ndikumana S."/>
            <person name="Pagni M."/>
            <person name="Petitpierre D."/>
            <person name="Requena N."/>
            <person name="Rosikiewicz P."/>
            <person name="Riley R."/>
            <person name="Saito K."/>
            <person name="San Clemente H."/>
            <person name="Shapiro H."/>
            <person name="van Tuinen D."/>
            <person name="Becard G."/>
            <person name="Bonfante P."/>
            <person name="Paszkowski U."/>
            <person name="Shachar-Hill Y."/>
            <person name="Young J.P."/>
            <person name="Sanders I.R."/>
            <person name="Henrissat B."/>
            <person name="Rensing S.A."/>
            <person name="Grigoriev I.V."/>
            <person name="Corradi N."/>
            <person name="Roux C."/>
            <person name="Martin F."/>
        </authorList>
    </citation>
    <scope>NUCLEOTIDE SEQUENCE</scope>
    <source>
        <strain evidence="1">DAOM 197198</strain>
    </source>
</reference>
<proteinExistence type="predicted"/>
<dbReference type="AlphaFoldDB" id="U9SXV4"/>
<gene>
    <name evidence="1" type="ORF">GLOINDRAFT_1089</name>
</gene>
<protein>
    <submittedName>
        <fullName evidence="1">Uncharacterized protein</fullName>
    </submittedName>
</protein>
<name>U9SXV4_RHIID</name>
<accession>U9SXV4</accession>
<sequence>MLEYTISEWIRCINEYYEINRDGKYKFEAPNIENQLKNDMLEFVAANKAILEGQASTSTIQYHSQAYYTSRRFTEISVQEESQGFDFNKIRYEVAVPVLWKIPERIPLTKKAEKAYRPPSFNYINLWKHLDLKLLENMIRLGNDKE</sequence>
<evidence type="ECO:0000313" key="1">
    <source>
        <dbReference type="EMBL" id="ERZ98882.1"/>
    </source>
</evidence>